<keyword evidence="3" id="KW-1185">Reference proteome</keyword>
<evidence type="ECO:0000313" key="2">
    <source>
        <dbReference type="EMBL" id="GFE36999.1"/>
    </source>
</evidence>
<comment type="caution">
    <text evidence="2">The sequence shown here is derived from an EMBL/GenBank/DDBJ whole genome shotgun (WGS) entry which is preliminary data.</text>
</comment>
<dbReference type="RefSeq" id="WP_246241470.1">
    <property type="nucleotide sequence ID" value="NZ_BLIR01000001.1"/>
</dbReference>
<accession>A0A640UMT0</accession>
<evidence type="ECO:0000256" key="1">
    <source>
        <dbReference type="SAM" id="MobiDB-lite"/>
    </source>
</evidence>
<sequence>MREPDGDTFAGCPEPVPRIGLPTGPEPLRAASEPLVEDAPSTSPRPFAEGVLPRPLEGSVPRPFPSPLFEPDPSAASRSLVELAIRAAFRSLAERVLDGVSVLGALFPACRPACMAFMRYHLRHRL</sequence>
<evidence type="ECO:0000313" key="3">
    <source>
        <dbReference type="Proteomes" id="UP000431826"/>
    </source>
</evidence>
<dbReference type="EMBL" id="BLIR01000001">
    <property type="protein sequence ID" value="GFE36999.1"/>
    <property type="molecule type" value="Genomic_DNA"/>
</dbReference>
<gene>
    <name evidence="2" type="ORF">Stube_16720</name>
</gene>
<name>A0A640UMT0_9ACTN</name>
<dbReference type="AlphaFoldDB" id="A0A640UMT0"/>
<feature type="region of interest" description="Disordered" evidence="1">
    <location>
        <begin position="1"/>
        <end position="71"/>
    </location>
</feature>
<proteinExistence type="predicted"/>
<protein>
    <submittedName>
        <fullName evidence="2">Uncharacterized protein</fullName>
    </submittedName>
</protein>
<dbReference type="Proteomes" id="UP000431826">
    <property type="component" value="Unassembled WGS sequence"/>
</dbReference>
<reference evidence="2 3" key="1">
    <citation type="submission" date="2019-12" db="EMBL/GenBank/DDBJ databases">
        <title>Whole genome shotgun sequence of Streptomyces tubercidicus NBRC 13090.</title>
        <authorList>
            <person name="Ichikawa N."/>
            <person name="Kimura A."/>
            <person name="Kitahashi Y."/>
            <person name="Komaki H."/>
            <person name="Tamura T."/>
        </authorList>
    </citation>
    <scope>NUCLEOTIDE SEQUENCE [LARGE SCALE GENOMIC DNA]</scope>
    <source>
        <strain evidence="2 3">NBRC 13090</strain>
    </source>
</reference>
<organism evidence="2 3">
    <name type="scientific">Streptomyces tubercidicus</name>
    <dbReference type="NCBI Taxonomy" id="47759"/>
    <lineage>
        <taxon>Bacteria</taxon>
        <taxon>Bacillati</taxon>
        <taxon>Actinomycetota</taxon>
        <taxon>Actinomycetes</taxon>
        <taxon>Kitasatosporales</taxon>
        <taxon>Streptomycetaceae</taxon>
        <taxon>Streptomyces</taxon>
    </lineage>
</organism>